<feature type="compositionally biased region" description="Low complexity" evidence="5">
    <location>
        <begin position="338"/>
        <end position="360"/>
    </location>
</feature>
<dbReference type="EMBL" id="JADXDR010000062">
    <property type="protein sequence ID" value="KAI7841559.1"/>
    <property type="molecule type" value="Genomic_DNA"/>
</dbReference>
<dbReference type="GO" id="GO:0061908">
    <property type="term" value="C:phagophore"/>
    <property type="evidence" value="ECO:0007669"/>
    <property type="project" value="TreeGrafter"/>
</dbReference>
<evidence type="ECO:0000259" key="6">
    <source>
        <dbReference type="Pfam" id="PF20637"/>
    </source>
</evidence>
<dbReference type="GO" id="GO:0005776">
    <property type="term" value="C:autophagosome"/>
    <property type="evidence" value="ECO:0007669"/>
    <property type="project" value="TreeGrafter"/>
</dbReference>
<feature type="compositionally biased region" description="Low complexity" evidence="5">
    <location>
        <begin position="249"/>
        <end position="267"/>
    </location>
</feature>
<gene>
    <name evidence="8" type="ORF">COHA_004730</name>
</gene>
<evidence type="ECO:0000256" key="4">
    <source>
        <dbReference type="ARBA" id="ARBA00023006"/>
    </source>
</evidence>
<dbReference type="GO" id="GO:0034727">
    <property type="term" value="P:piecemeal microautophagy of the nucleus"/>
    <property type="evidence" value="ECO:0007669"/>
    <property type="project" value="TreeGrafter"/>
</dbReference>
<evidence type="ECO:0000313" key="9">
    <source>
        <dbReference type="Proteomes" id="UP001205105"/>
    </source>
</evidence>
<evidence type="ECO:0008006" key="10">
    <source>
        <dbReference type="Google" id="ProtNLM"/>
    </source>
</evidence>
<keyword evidence="2" id="KW-1017">Isopeptide bond</keyword>
<dbReference type="GO" id="GO:0000422">
    <property type="term" value="P:autophagy of mitochondrion"/>
    <property type="evidence" value="ECO:0007669"/>
    <property type="project" value="TreeGrafter"/>
</dbReference>
<dbReference type="Gene3D" id="1.10.246.190">
    <property type="entry name" value="Autophagy protein Apg5, helix rich domain"/>
    <property type="match status" value="1"/>
</dbReference>
<dbReference type="Gene3D" id="3.10.20.90">
    <property type="entry name" value="Phosphatidylinositol 3-kinase Catalytic Subunit, Chain A, domain 1"/>
    <property type="match status" value="1"/>
</dbReference>
<evidence type="ECO:0000256" key="2">
    <source>
        <dbReference type="ARBA" id="ARBA00022499"/>
    </source>
</evidence>
<dbReference type="GO" id="GO:0044233">
    <property type="term" value="C:mitochondria-associated endoplasmic reticulum membrane contact site"/>
    <property type="evidence" value="ECO:0007669"/>
    <property type="project" value="TreeGrafter"/>
</dbReference>
<dbReference type="Proteomes" id="UP001205105">
    <property type="component" value="Unassembled WGS sequence"/>
</dbReference>
<dbReference type="Pfam" id="PF20637">
    <property type="entry name" value="ATG5_HBR"/>
    <property type="match status" value="1"/>
</dbReference>
<evidence type="ECO:0000256" key="5">
    <source>
        <dbReference type="SAM" id="MobiDB-lite"/>
    </source>
</evidence>
<keyword evidence="9" id="KW-1185">Reference proteome</keyword>
<feature type="region of interest" description="Disordered" evidence="5">
    <location>
        <begin position="249"/>
        <end position="360"/>
    </location>
</feature>
<dbReference type="AlphaFoldDB" id="A0AAD5DWE4"/>
<dbReference type="Pfam" id="PF20638">
    <property type="entry name" value="ATG5_UblA"/>
    <property type="match status" value="1"/>
</dbReference>
<dbReference type="InterPro" id="IPR007239">
    <property type="entry name" value="Atg5"/>
</dbReference>
<reference evidence="8" key="1">
    <citation type="submission" date="2020-11" db="EMBL/GenBank/DDBJ databases">
        <title>Chlorella ohadii genome sequencing and assembly.</title>
        <authorList>
            <person name="Murik O."/>
            <person name="Treves H."/>
            <person name="Kedem I."/>
            <person name="Shotland Y."/>
            <person name="Kaplan A."/>
        </authorList>
    </citation>
    <scope>NUCLEOTIDE SEQUENCE</scope>
    <source>
        <strain evidence="8">1</strain>
    </source>
</reference>
<evidence type="ECO:0000259" key="7">
    <source>
        <dbReference type="Pfam" id="PF20638"/>
    </source>
</evidence>
<dbReference type="GO" id="GO:0034045">
    <property type="term" value="C:phagophore assembly site membrane"/>
    <property type="evidence" value="ECO:0007669"/>
    <property type="project" value="TreeGrafter"/>
</dbReference>
<dbReference type="GO" id="GO:0034274">
    <property type="term" value="C:Atg12-Atg5-Atg16 complex"/>
    <property type="evidence" value="ECO:0007669"/>
    <property type="project" value="TreeGrafter"/>
</dbReference>
<dbReference type="Gene3D" id="3.10.20.620">
    <property type="match status" value="1"/>
</dbReference>
<dbReference type="InterPro" id="IPR042527">
    <property type="entry name" value="Atg5_UblA_dom_sf"/>
</dbReference>
<comment type="caution">
    <text evidence="8">The sequence shown here is derived from an EMBL/GenBank/DDBJ whole genome shotgun (WGS) entry which is preliminary data.</text>
</comment>
<feature type="domain" description="Autophagy protein ATG5 UblA" evidence="7">
    <location>
        <begin position="12"/>
        <end position="106"/>
    </location>
</feature>
<name>A0AAD5DWE4_9CHLO</name>
<sequence>MARGGQAVAAECWAAAIPVQLRLADSEVSSLEQPPTLYALVPRQSYLHSLVPAALRALQHLLPPGEDVPWFEHGRLPLKWNVPAGVLYDLVAAPSGELPWRLTIHFRGFPSKMLPAYGGEAALRGAFFTSLKEAAVVCRGSAQRVMEMAAGAQEDLFRQALDSTLDRYQSILASLQLAPAAQRGTPPRLPLRLYLRTDAGGYLSSYEDIVSTSRPVAALAPDGSPVSLRQALLPLVEEILRHRSSGGSLAASVAAPPSPMAASAAGGVQSLPGTPVARSSSNMAEDGGVMPAAQASTDAELPVASEASGGRLGAADGDEASSSSTAAAAAAEPPPPAAGASDGAGNAGQPTEAAAGEAAQAGEAAALLERAATDKRLLIGGTCPPLDTPLAWLHAQLHAPDFFLYAVLHLPLPR</sequence>
<protein>
    <recommendedName>
        <fullName evidence="10">Autophagy protein 5</fullName>
    </recommendedName>
</protein>
<feature type="domain" description="Autophagy protein ATG5 alpha-helical bundle region" evidence="6">
    <location>
        <begin position="121"/>
        <end position="175"/>
    </location>
</feature>
<dbReference type="PANTHER" id="PTHR13040:SF2">
    <property type="entry name" value="AUTOPHAGY PROTEIN 5"/>
    <property type="match status" value="1"/>
</dbReference>
<organism evidence="8 9">
    <name type="scientific">Chlorella ohadii</name>
    <dbReference type="NCBI Taxonomy" id="2649997"/>
    <lineage>
        <taxon>Eukaryota</taxon>
        <taxon>Viridiplantae</taxon>
        <taxon>Chlorophyta</taxon>
        <taxon>core chlorophytes</taxon>
        <taxon>Trebouxiophyceae</taxon>
        <taxon>Chlorellales</taxon>
        <taxon>Chlorellaceae</taxon>
        <taxon>Chlorella clade</taxon>
        <taxon>Chlorella</taxon>
    </lineage>
</organism>
<evidence type="ECO:0000256" key="3">
    <source>
        <dbReference type="ARBA" id="ARBA00022843"/>
    </source>
</evidence>
<comment type="similarity">
    <text evidence="1">Belongs to the ATG5 family.</text>
</comment>
<feature type="compositionally biased region" description="Low complexity" evidence="5">
    <location>
        <begin position="320"/>
        <end position="331"/>
    </location>
</feature>
<dbReference type="PANTHER" id="PTHR13040">
    <property type="entry name" value="AUTOPHAGY PROTEIN 5"/>
    <property type="match status" value="1"/>
</dbReference>
<dbReference type="InterPro" id="IPR042526">
    <property type="entry name" value="Atg5_HR"/>
</dbReference>
<keyword evidence="3" id="KW-0832">Ubl conjugation</keyword>
<evidence type="ECO:0000313" key="8">
    <source>
        <dbReference type="EMBL" id="KAI7841559.1"/>
    </source>
</evidence>
<dbReference type="InterPro" id="IPR048940">
    <property type="entry name" value="ATG5_HBR"/>
</dbReference>
<dbReference type="GO" id="GO:0019776">
    <property type="term" value="F:Atg8-family ligase activity"/>
    <property type="evidence" value="ECO:0007669"/>
    <property type="project" value="TreeGrafter"/>
</dbReference>
<dbReference type="InterPro" id="IPR048939">
    <property type="entry name" value="ATG5_UblA"/>
</dbReference>
<keyword evidence="4" id="KW-0072">Autophagy</keyword>
<evidence type="ECO:0000256" key="1">
    <source>
        <dbReference type="ARBA" id="ARBA00006910"/>
    </source>
</evidence>
<proteinExistence type="inferred from homology"/>
<dbReference type="GO" id="GO:0006995">
    <property type="term" value="P:cellular response to nitrogen starvation"/>
    <property type="evidence" value="ECO:0007669"/>
    <property type="project" value="TreeGrafter"/>
</dbReference>
<accession>A0AAD5DWE4</accession>